<proteinExistence type="predicted"/>
<protein>
    <submittedName>
        <fullName evidence="1">Uncharacterized protein</fullName>
    </submittedName>
</protein>
<accession>A0A8S9PRI2</accession>
<evidence type="ECO:0000313" key="1">
    <source>
        <dbReference type="EMBL" id="KAF3522450.1"/>
    </source>
</evidence>
<sequence length="95" mass="10809">MQRDTVLRRMEDEIEYMRIGCDKLAISDKATADRLGSLENQIAKMGLESNNRLGALANQMLALRCNRKPKRLNAKSIWRKSHDTTRNMSIGSSSQ</sequence>
<organism evidence="1 2">
    <name type="scientific">Brassica cretica</name>
    <name type="common">Mustard</name>
    <dbReference type="NCBI Taxonomy" id="69181"/>
    <lineage>
        <taxon>Eukaryota</taxon>
        <taxon>Viridiplantae</taxon>
        <taxon>Streptophyta</taxon>
        <taxon>Embryophyta</taxon>
        <taxon>Tracheophyta</taxon>
        <taxon>Spermatophyta</taxon>
        <taxon>Magnoliopsida</taxon>
        <taxon>eudicotyledons</taxon>
        <taxon>Gunneridae</taxon>
        <taxon>Pentapetalae</taxon>
        <taxon>rosids</taxon>
        <taxon>malvids</taxon>
        <taxon>Brassicales</taxon>
        <taxon>Brassicaceae</taxon>
        <taxon>Brassiceae</taxon>
        <taxon>Brassica</taxon>
    </lineage>
</organism>
<reference evidence="1" key="1">
    <citation type="submission" date="2019-12" db="EMBL/GenBank/DDBJ databases">
        <title>Genome sequencing and annotation of Brassica cretica.</title>
        <authorList>
            <person name="Studholme D.J."/>
            <person name="Sarris P."/>
        </authorList>
    </citation>
    <scope>NUCLEOTIDE SEQUENCE</scope>
    <source>
        <strain evidence="1">PFS-109/04</strain>
        <tissue evidence="1">Leaf</tissue>
    </source>
</reference>
<dbReference type="EMBL" id="QGKX02001347">
    <property type="protein sequence ID" value="KAF3522450.1"/>
    <property type="molecule type" value="Genomic_DNA"/>
</dbReference>
<comment type="caution">
    <text evidence="1">The sequence shown here is derived from an EMBL/GenBank/DDBJ whole genome shotgun (WGS) entry which is preliminary data.</text>
</comment>
<dbReference type="Proteomes" id="UP000712600">
    <property type="component" value="Unassembled WGS sequence"/>
</dbReference>
<evidence type="ECO:0000313" key="2">
    <source>
        <dbReference type="Proteomes" id="UP000712600"/>
    </source>
</evidence>
<name>A0A8S9PRI2_BRACR</name>
<gene>
    <name evidence="1" type="ORF">F2Q69_00047506</name>
</gene>
<dbReference type="AlphaFoldDB" id="A0A8S9PRI2"/>